<proteinExistence type="predicted"/>
<comment type="caution">
    <text evidence="1">The sequence shown here is derived from an EMBL/GenBank/DDBJ whole genome shotgun (WGS) entry which is preliminary data.</text>
</comment>
<organism evidence="1 2">
    <name type="scientific">Dreissena polymorpha</name>
    <name type="common">Zebra mussel</name>
    <name type="synonym">Mytilus polymorpha</name>
    <dbReference type="NCBI Taxonomy" id="45954"/>
    <lineage>
        <taxon>Eukaryota</taxon>
        <taxon>Metazoa</taxon>
        <taxon>Spiralia</taxon>
        <taxon>Lophotrochozoa</taxon>
        <taxon>Mollusca</taxon>
        <taxon>Bivalvia</taxon>
        <taxon>Autobranchia</taxon>
        <taxon>Heteroconchia</taxon>
        <taxon>Euheterodonta</taxon>
        <taxon>Imparidentia</taxon>
        <taxon>Neoheterodontei</taxon>
        <taxon>Myida</taxon>
        <taxon>Dreissenoidea</taxon>
        <taxon>Dreissenidae</taxon>
        <taxon>Dreissena</taxon>
    </lineage>
</organism>
<keyword evidence="2" id="KW-1185">Reference proteome</keyword>
<accession>A0A9D4DW39</accession>
<dbReference type="Proteomes" id="UP000828390">
    <property type="component" value="Unassembled WGS sequence"/>
</dbReference>
<dbReference type="AlphaFoldDB" id="A0A9D4DW39"/>
<protein>
    <submittedName>
        <fullName evidence="1">Uncharacterized protein</fullName>
    </submittedName>
</protein>
<sequence>MPHPLVAMFFNTPEPFSTRSRYHWDKSSDETKFHEDQTIHLAFRPYKKNAPPNSGHVLQPPVTILEFIQDMRRKNLLTKSHEDQTINVISRVLTMKNAPPSCGHVFQPTGTIFKLGRIFSPMLTRKKPRPMAAMFFNQLESFSNLSKNLLTKFHDNQTINVASRVKNAPPTGGHVFQATVTIFTLVQDIIETNILTKFCEDQTTNVASRVLTRQMLTP</sequence>
<reference evidence="1" key="1">
    <citation type="journal article" date="2019" name="bioRxiv">
        <title>The Genome of the Zebra Mussel, Dreissena polymorpha: A Resource for Invasive Species Research.</title>
        <authorList>
            <person name="McCartney M.A."/>
            <person name="Auch B."/>
            <person name="Kono T."/>
            <person name="Mallez S."/>
            <person name="Zhang Y."/>
            <person name="Obille A."/>
            <person name="Becker A."/>
            <person name="Abrahante J.E."/>
            <person name="Garbe J."/>
            <person name="Badalamenti J.P."/>
            <person name="Herman A."/>
            <person name="Mangelson H."/>
            <person name="Liachko I."/>
            <person name="Sullivan S."/>
            <person name="Sone E.D."/>
            <person name="Koren S."/>
            <person name="Silverstein K.A.T."/>
            <person name="Beckman K.B."/>
            <person name="Gohl D.M."/>
        </authorList>
    </citation>
    <scope>NUCLEOTIDE SEQUENCE</scope>
    <source>
        <strain evidence="1">Duluth1</strain>
        <tissue evidence="1">Whole animal</tissue>
    </source>
</reference>
<dbReference type="EMBL" id="JAIWYP010000009">
    <property type="protein sequence ID" value="KAH3768691.1"/>
    <property type="molecule type" value="Genomic_DNA"/>
</dbReference>
<gene>
    <name evidence="1" type="ORF">DPMN_169910</name>
</gene>
<reference evidence="1" key="2">
    <citation type="submission" date="2020-11" db="EMBL/GenBank/DDBJ databases">
        <authorList>
            <person name="McCartney M.A."/>
            <person name="Auch B."/>
            <person name="Kono T."/>
            <person name="Mallez S."/>
            <person name="Becker A."/>
            <person name="Gohl D.M."/>
            <person name="Silverstein K.A.T."/>
            <person name="Koren S."/>
            <person name="Bechman K.B."/>
            <person name="Herman A."/>
            <person name="Abrahante J.E."/>
            <person name="Garbe J."/>
        </authorList>
    </citation>
    <scope>NUCLEOTIDE SEQUENCE</scope>
    <source>
        <strain evidence="1">Duluth1</strain>
        <tissue evidence="1">Whole animal</tissue>
    </source>
</reference>
<evidence type="ECO:0000313" key="2">
    <source>
        <dbReference type="Proteomes" id="UP000828390"/>
    </source>
</evidence>
<evidence type="ECO:0000313" key="1">
    <source>
        <dbReference type="EMBL" id="KAH3768691.1"/>
    </source>
</evidence>
<name>A0A9D4DW39_DREPO</name>